<dbReference type="InterPro" id="IPR014752">
    <property type="entry name" value="Arrestin-like_C"/>
</dbReference>
<gene>
    <name evidence="1" type="ORF">A0H81_08019</name>
</gene>
<dbReference type="SUPFAM" id="SSF81296">
    <property type="entry name" value="E set domains"/>
    <property type="match status" value="1"/>
</dbReference>
<sequence>MPHPTVCKNGDDNISHISQFFSPYFLSTIQSLTLAQTTWPVAANGGGTPQRRDPAQIPDILDPELPSYSQNLSTVWDIPPVQTEHSYYLTKKARERWLSLTVRSRATNDEELPTFFQGGVIAGSLKLNLEKEDVLVSVYISVVGRLTIFAHSASNFLNISKLVWSAATPPEQSSESPCIWHSGKLKGHYEWPFSLRLPKGVSIMSSIEPESSRTNFRLPPSFSDRLAGVKVEYTLKVRVNRSGLRAGDKLVVPITYIPLLRPSPPSIARQIAYQENSPLIGPGSDPGGWKVLKPVTVEGTMFRTKDIEAKCRLSLAKPLCYTRGTPLHLILSVESADPQFLDLLSNHSITVCLCQRNCFKVDAALSRRTSDKQARLTVKSHNLATAVWWRSSGDNPATRIFAGELQIPEKLTPPCDILNFGVNYEVILYPFHAVGFTTSLPSESPLLSVPVEIVTAFAQGPHPRVYSPPQYDGEIHQPHGHGFSVSGMTTWF</sequence>
<dbReference type="Proteomes" id="UP000092993">
    <property type="component" value="Unassembled WGS sequence"/>
</dbReference>
<reference evidence="1 2" key="1">
    <citation type="submission" date="2016-03" db="EMBL/GenBank/DDBJ databases">
        <title>Whole genome sequencing of Grifola frondosa 9006-11.</title>
        <authorList>
            <person name="Min B."/>
            <person name="Park H."/>
            <person name="Kim J.-G."/>
            <person name="Cho H."/>
            <person name="Oh Y.-L."/>
            <person name="Kong W.-S."/>
            <person name="Choi I.-G."/>
        </authorList>
    </citation>
    <scope>NUCLEOTIDE SEQUENCE [LARGE SCALE GENOMIC DNA]</scope>
    <source>
        <strain evidence="1 2">9006-11</strain>
    </source>
</reference>
<dbReference type="EMBL" id="LUGG01000009">
    <property type="protein sequence ID" value="OBZ72078.1"/>
    <property type="molecule type" value="Genomic_DNA"/>
</dbReference>
<dbReference type="Gene3D" id="2.60.40.640">
    <property type="match status" value="1"/>
</dbReference>
<proteinExistence type="predicted"/>
<dbReference type="OMA" id="LAYRENI"/>
<organism evidence="1 2">
    <name type="scientific">Grifola frondosa</name>
    <name type="common">Maitake</name>
    <name type="synonym">Polyporus frondosus</name>
    <dbReference type="NCBI Taxonomy" id="5627"/>
    <lineage>
        <taxon>Eukaryota</taxon>
        <taxon>Fungi</taxon>
        <taxon>Dikarya</taxon>
        <taxon>Basidiomycota</taxon>
        <taxon>Agaricomycotina</taxon>
        <taxon>Agaricomycetes</taxon>
        <taxon>Polyporales</taxon>
        <taxon>Grifolaceae</taxon>
        <taxon>Grifola</taxon>
    </lineage>
</organism>
<accession>A0A1C7M5P3</accession>
<name>A0A1C7M5P3_GRIFR</name>
<dbReference type="AlphaFoldDB" id="A0A1C7M5P3"/>
<evidence type="ECO:0000313" key="2">
    <source>
        <dbReference type="Proteomes" id="UP000092993"/>
    </source>
</evidence>
<evidence type="ECO:0008006" key="3">
    <source>
        <dbReference type="Google" id="ProtNLM"/>
    </source>
</evidence>
<keyword evidence="2" id="KW-1185">Reference proteome</keyword>
<evidence type="ECO:0000313" key="1">
    <source>
        <dbReference type="EMBL" id="OBZ72078.1"/>
    </source>
</evidence>
<dbReference type="OrthoDB" id="3261578at2759"/>
<protein>
    <recommendedName>
        <fullName evidence="3">Arrestin-like N-terminal domain-containing protein</fullName>
    </recommendedName>
</protein>
<dbReference type="InterPro" id="IPR014756">
    <property type="entry name" value="Ig_E-set"/>
</dbReference>
<comment type="caution">
    <text evidence="1">The sequence shown here is derived from an EMBL/GenBank/DDBJ whole genome shotgun (WGS) entry which is preliminary data.</text>
</comment>